<keyword evidence="2" id="KW-1185">Reference proteome</keyword>
<dbReference type="AlphaFoldDB" id="A0A835CTM6"/>
<organism evidence="1 2">
    <name type="scientific">Aphidius gifuensis</name>
    <name type="common">Parasitoid wasp</name>
    <dbReference type="NCBI Taxonomy" id="684658"/>
    <lineage>
        <taxon>Eukaryota</taxon>
        <taxon>Metazoa</taxon>
        <taxon>Ecdysozoa</taxon>
        <taxon>Arthropoda</taxon>
        <taxon>Hexapoda</taxon>
        <taxon>Insecta</taxon>
        <taxon>Pterygota</taxon>
        <taxon>Neoptera</taxon>
        <taxon>Endopterygota</taxon>
        <taxon>Hymenoptera</taxon>
        <taxon>Apocrita</taxon>
        <taxon>Ichneumonoidea</taxon>
        <taxon>Braconidae</taxon>
        <taxon>Aphidiinae</taxon>
        <taxon>Aphidius</taxon>
    </lineage>
</organism>
<proteinExistence type="predicted"/>
<accession>A0A835CTM6</accession>
<protein>
    <submittedName>
        <fullName evidence="1">Uncharacterized protein</fullName>
    </submittedName>
</protein>
<gene>
    <name evidence="1" type="ORF">HCN44_011055</name>
</gene>
<comment type="caution">
    <text evidence="1">The sequence shown here is derived from an EMBL/GenBank/DDBJ whole genome shotgun (WGS) entry which is preliminary data.</text>
</comment>
<dbReference type="Proteomes" id="UP000639338">
    <property type="component" value="Unassembled WGS sequence"/>
</dbReference>
<reference evidence="1 2" key="1">
    <citation type="submission" date="2020-08" db="EMBL/GenBank/DDBJ databases">
        <title>Aphidius gifuensis genome sequencing and assembly.</title>
        <authorList>
            <person name="Du Z."/>
        </authorList>
    </citation>
    <scope>NUCLEOTIDE SEQUENCE [LARGE SCALE GENOMIC DNA]</scope>
    <source>
        <strain evidence="1">YNYX2018</strain>
        <tissue evidence="1">Adults</tissue>
    </source>
</reference>
<dbReference type="OrthoDB" id="7648950at2759"/>
<sequence>MLKKPYLDFSSRTWLPLTPVTIFGEIPPDLSLFAVADMNGIIIRQRDAMMSLEAVRAGFHPFIAVRCHRIDKNLAILAQPATQPAIPAPAQPAV</sequence>
<dbReference type="EMBL" id="JACMRX010000002">
    <property type="protein sequence ID" value="KAF7996149.1"/>
    <property type="molecule type" value="Genomic_DNA"/>
</dbReference>
<evidence type="ECO:0000313" key="2">
    <source>
        <dbReference type="Proteomes" id="UP000639338"/>
    </source>
</evidence>
<evidence type="ECO:0000313" key="1">
    <source>
        <dbReference type="EMBL" id="KAF7996149.1"/>
    </source>
</evidence>
<name>A0A835CTM6_APHGI</name>